<dbReference type="InterPro" id="IPR013783">
    <property type="entry name" value="Ig-like_fold"/>
</dbReference>
<dbReference type="PANTHER" id="PTHR11481">
    <property type="entry name" value="IMMUNOGLOBULIN FC RECEPTOR"/>
    <property type="match status" value="1"/>
</dbReference>
<keyword evidence="5 10" id="KW-0472">Membrane</keyword>
<name>A0A1S3GCU1_DIPOR</name>
<feature type="signal peptide" evidence="11">
    <location>
        <begin position="1"/>
        <end position="24"/>
    </location>
</feature>
<protein>
    <submittedName>
        <fullName evidence="14">Fc receptor-like protein 3 isoform X1</fullName>
    </submittedName>
</protein>
<dbReference type="InterPro" id="IPR036179">
    <property type="entry name" value="Ig-like_dom_sf"/>
</dbReference>
<evidence type="ECO:0000256" key="3">
    <source>
        <dbReference type="ARBA" id="ARBA00022729"/>
    </source>
</evidence>
<feature type="chain" id="PRO_5010320779" evidence="11">
    <location>
        <begin position="25"/>
        <end position="732"/>
    </location>
</feature>
<feature type="compositionally biased region" description="Polar residues" evidence="9">
    <location>
        <begin position="614"/>
        <end position="634"/>
    </location>
</feature>
<dbReference type="SUPFAM" id="SSF48726">
    <property type="entry name" value="Immunoglobulin"/>
    <property type="match status" value="5"/>
</dbReference>
<feature type="region of interest" description="Disordered" evidence="9">
    <location>
        <begin position="704"/>
        <end position="732"/>
    </location>
</feature>
<keyword evidence="10" id="KW-1133">Transmembrane helix</keyword>
<evidence type="ECO:0000256" key="10">
    <source>
        <dbReference type="SAM" id="Phobius"/>
    </source>
</evidence>
<dbReference type="KEGG" id="dord:105996508"/>
<dbReference type="PROSITE" id="PS50835">
    <property type="entry name" value="IG_LIKE"/>
    <property type="match status" value="5"/>
</dbReference>
<dbReference type="Pfam" id="PF13927">
    <property type="entry name" value="Ig_3"/>
    <property type="match status" value="2"/>
</dbReference>
<feature type="transmembrane region" description="Helical" evidence="10">
    <location>
        <begin position="577"/>
        <end position="599"/>
    </location>
</feature>
<feature type="domain" description="Ig-like" evidence="12">
    <location>
        <begin position="30"/>
        <end position="106"/>
    </location>
</feature>
<keyword evidence="4" id="KW-0677">Repeat</keyword>
<accession>A0A1S3GCU1</accession>
<evidence type="ECO:0000259" key="12">
    <source>
        <dbReference type="PROSITE" id="PS50835"/>
    </source>
</evidence>
<evidence type="ECO:0000256" key="1">
    <source>
        <dbReference type="ARBA" id="ARBA00004236"/>
    </source>
</evidence>
<dbReference type="Gene3D" id="2.60.40.10">
    <property type="entry name" value="Immunoglobulins"/>
    <property type="match status" value="6"/>
</dbReference>
<dbReference type="Pfam" id="PF13895">
    <property type="entry name" value="Ig_2"/>
    <property type="match status" value="4"/>
</dbReference>
<evidence type="ECO:0000256" key="8">
    <source>
        <dbReference type="ARBA" id="ARBA00023319"/>
    </source>
</evidence>
<reference evidence="14" key="1">
    <citation type="submission" date="2025-08" db="UniProtKB">
        <authorList>
            <consortium name="RefSeq"/>
        </authorList>
    </citation>
    <scope>IDENTIFICATION</scope>
    <source>
        <tissue evidence="14">Kidney</tissue>
    </source>
</reference>
<keyword evidence="8" id="KW-0393">Immunoglobulin domain</keyword>
<gene>
    <name evidence="14" type="primary">Fcrl3</name>
</gene>
<proteinExistence type="predicted"/>
<comment type="subcellular location">
    <subcellularLocation>
        <location evidence="1">Cell membrane</location>
    </subcellularLocation>
</comment>
<sequence length="732" mass="80884">MSCQTGLVLALLWLMLLYLAPAKGESEIPPRAFLLLHPSWSTTFQGESVKLTCMAVPSSEKGPITWCHNNNVWKTKSEEIQIKDSGYYQCKTQRSHFSEPVHVEFSSDEVILQVSPHPIFEGDDVFLKCQRKSGQLNKATYYKDEKILQSNYSDTIKLFSVSRDSSKYSCTAFWKTMFSILWHKTSKPLKLQIQELFLPPVLMLSPRQPNEGDPVTLTCETRLPPQKSHVQLRFCFFKDGQRLESGCNSSQEIQIPTMRLEDSGSYWCQAEAVAYKIIKSSSRLKIDVLRIPVSDVNLETRPPGGQLIEGENLVLICSVAKGTGTITFSWHKDGTSVSKKTQQSLLAELLIPTVKMQDAGRYYCVADNGGPILSNRKEVTVRGLVSRPVLILRTPRHQAVVGDVVQLHCEASKGSPPIWYQFYHEDITLGNSSAPNGGGASFNFSLTEEGSGNYTCDANNGLGPQRSDRVSLKVIVPVSDIVLSLRAPETQAMVGDEVEIYCEALKGSPPILYQFYHEDMALGNSLAPMGGGASFKFIVTTEHAGNYSCEADNGLEPQRSEVMTFNITGPCRSRAGLISAGVTGGLLGVLGLPVAAILLRHFRTQRKLGLSAPGASSPSDWQEPSFSRISSTPPQEHLYDGHPAFIELQPIYNNVNPEGLNMVYSQIQSSQPRNGNSANSPRMCQKDKEPVVIYSELRTACCDDSSQQASNHQEGDTEDYENVPRESAVLDH</sequence>
<keyword evidence="3 11" id="KW-0732">Signal</keyword>
<dbReference type="GO" id="GO:0006955">
    <property type="term" value="P:immune response"/>
    <property type="evidence" value="ECO:0007669"/>
    <property type="project" value="TreeGrafter"/>
</dbReference>
<dbReference type="PANTHER" id="PTHR11481:SF93">
    <property type="entry name" value="FC RECEPTOR-LIKE PROTEIN 3"/>
    <property type="match status" value="1"/>
</dbReference>
<evidence type="ECO:0000256" key="4">
    <source>
        <dbReference type="ARBA" id="ARBA00022737"/>
    </source>
</evidence>
<evidence type="ECO:0000256" key="6">
    <source>
        <dbReference type="ARBA" id="ARBA00023157"/>
    </source>
</evidence>
<dbReference type="Proteomes" id="UP000081671">
    <property type="component" value="Unplaced"/>
</dbReference>
<dbReference type="GeneID" id="105996508"/>
<dbReference type="FunFam" id="2.60.40.10:FF:000357">
    <property type="entry name" value="Fc receptor like 1"/>
    <property type="match status" value="2"/>
</dbReference>
<evidence type="ECO:0000256" key="9">
    <source>
        <dbReference type="SAM" id="MobiDB-lite"/>
    </source>
</evidence>
<dbReference type="InterPro" id="IPR003598">
    <property type="entry name" value="Ig_sub2"/>
</dbReference>
<dbReference type="FunFam" id="2.60.40.10:FF:000651">
    <property type="entry name" value="Fc receptor like 1"/>
    <property type="match status" value="1"/>
</dbReference>
<keyword evidence="6" id="KW-1015">Disulfide bond</keyword>
<feature type="domain" description="Ig-like" evidence="12">
    <location>
        <begin position="477"/>
        <end position="568"/>
    </location>
</feature>
<dbReference type="InterPro" id="IPR050488">
    <property type="entry name" value="Ig_Fc_receptor"/>
</dbReference>
<dbReference type="GO" id="GO:0007166">
    <property type="term" value="P:cell surface receptor signaling pathway"/>
    <property type="evidence" value="ECO:0007669"/>
    <property type="project" value="TreeGrafter"/>
</dbReference>
<dbReference type="RefSeq" id="XP_012886059.1">
    <property type="nucleotide sequence ID" value="XM_013030605.1"/>
</dbReference>
<dbReference type="GO" id="GO:0009897">
    <property type="term" value="C:external side of plasma membrane"/>
    <property type="evidence" value="ECO:0007669"/>
    <property type="project" value="TreeGrafter"/>
</dbReference>
<dbReference type="InterPro" id="IPR007110">
    <property type="entry name" value="Ig-like_dom"/>
</dbReference>
<dbReference type="FunCoup" id="A0A1S3GCU1">
    <property type="interactions" value="34"/>
</dbReference>
<evidence type="ECO:0000256" key="2">
    <source>
        <dbReference type="ARBA" id="ARBA00022475"/>
    </source>
</evidence>
<dbReference type="InterPro" id="IPR003599">
    <property type="entry name" value="Ig_sub"/>
</dbReference>
<feature type="compositionally biased region" description="Basic and acidic residues" evidence="9">
    <location>
        <begin position="722"/>
        <end position="732"/>
    </location>
</feature>
<evidence type="ECO:0000313" key="14">
    <source>
        <dbReference type="RefSeq" id="XP_012886059.1"/>
    </source>
</evidence>
<feature type="domain" description="Ig-like" evidence="12">
    <location>
        <begin position="199"/>
        <end position="285"/>
    </location>
</feature>
<keyword evidence="13" id="KW-1185">Reference proteome</keyword>
<feature type="region of interest" description="Disordered" evidence="9">
    <location>
        <begin position="609"/>
        <end position="634"/>
    </location>
</feature>
<dbReference type="AlphaFoldDB" id="A0A1S3GCU1"/>
<dbReference type="SMART" id="SM00409">
    <property type="entry name" value="IG"/>
    <property type="match status" value="6"/>
</dbReference>
<feature type="domain" description="Ig-like" evidence="12">
    <location>
        <begin position="388"/>
        <end position="471"/>
    </location>
</feature>
<dbReference type="SMART" id="SM00408">
    <property type="entry name" value="IGc2"/>
    <property type="match status" value="5"/>
</dbReference>
<evidence type="ECO:0000313" key="13">
    <source>
        <dbReference type="Proteomes" id="UP000081671"/>
    </source>
</evidence>
<dbReference type="GO" id="GO:0004888">
    <property type="term" value="F:transmembrane signaling receptor activity"/>
    <property type="evidence" value="ECO:0007669"/>
    <property type="project" value="TreeGrafter"/>
</dbReference>
<dbReference type="OrthoDB" id="9448246at2759"/>
<dbReference type="InParanoid" id="A0A1S3GCU1"/>
<evidence type="ECO:0000256" key="5">
    <source>
        <dbReference type="ARBA" id="ARBA00023136"/>
    </source>
</evidence>
<organism evidence="13 14">
    <name type="scientific">Dipodomys ordii</name>
    <name type="common">Ord's kangaroo rat</name>
    <dbReference type="NCBI Taxonomy" id="10020"/>
    <lineage>
        <taxon>Eukaryota</taxon>
        <taxon>Metazoa</taxon>
        <taxon>Chordata</taxon>
        <taxon>Craniata</taxon>
        <taxon>Vertebrata</taxon>
        <taxon>Euteleostomi</taxon>
        <taxon>Mammalia</taxon>
        <taxon>Eutheria</taxon>
        <taxon>Euarchontoglires</taxon>
        <taxon>Glires</taxon>
        <taxon>Rodentia</taxon>
        <taxon>Castorimorpha</taxon>
        <taxon>Heteromyidae</taxon>
        <taxon>Dipodomyinae</taxon>
        <taxon>Dipodomys</taxon>
    </lineage>
</organism>
<feature type="domain" description="Ig-like" evidence="12">
    <location>
        <begin position="292"/>
        <end position="380"/>
    </location>
</feature>
<evidence type="ECO:0000256" key="7">
    <source>
        <dbReference type="ARBA" id="ARBA00023180"/>
    </source>
</evidence>
<keyword evidence="10" id="KW-0812">Transmembrane</keyword>
<dbReference type="CTD" id="115352"/>
<evidence type="ECO:0000256" key="11">
    <source>
        <dbReference type="SAM" id="SignalP"/>
    </source>
</evidence>
<keyword evidence="2" id="KW-1003">Cell membrane</keyword>
<keyword evidence="7" id="KW-0325">Glycoprotein</keyword>